<keyword evidence="2" id="KW-0489">Methyltransferase</keyword>
<protein>
    <submittedName>
        <fullName evidence="2">Protein arginine methyltransferase 10</fullName>
    </submittedName>
</protein>
<accession>A0A7J6NDD5</accession>
<feature type="signal peptide" evidence="1">
    <location>
        <begin position="1"/>
        <end position="21"/>
    </location>
</feature>
<dbReference type="EMBL" id="JABANP010000482">
    <property type="protein sequence ID" value="KAF4681819.1"/>
    <property type="molecule type" value="Genomic_DNA"/>
</dbReference>
<keyword evidence="2" id="KW-0808">Transferase</keyword>
<organism evidence="2 3">
    <name type="scientific">Perkinsus olseni</name>
    <name type="common">Perkinsus atlanticus</name>
    <dbReference type="NCBI Taxonomy" id="32597"/>
    <lineage>
        <taxon>Eukaryota</taxon>
        <taxon>Sar</taxon>
        <taxon>Alveolata</taxon>
        <taxon>Perkinsozoa</taxon>
        <taxon>Perkinsea</taxon>
        <taxon>Perkinsida</taxon>
        <taxon>Perkinsidae</taxon>
        <taxon>Perkinsus</taxon>
    </lineage>
</organism>
<comment type="caution">
    <text evidence="2">The sequence shown here is derived from an EMBL/GenBank/DDBJ whole genome shotgun (WGS) entry which is preliminary data.</text>
</comment>
<sequence length="3210" mass="347130">MKRKRSRAFLAVCALLRVGKGDDDASTTVTNATASIPSPEMQQQQQRQLRRLATVTSSFTQLGIATEIRLNGETTAATSSTKLHSGVPITSVELYLGTGNTWNPTSARLNIVDGSVTTADAWAGACAPGSSHRSGNYVNSPWSEATGMPSAAAASSPEPCGPTYEYDALLTPSVSSEGLLNFRMGGEFKVCYSDTGTFAALHGDGFYKRVTGSEGKATWTAEWTATYSAQGQATVTSQSACGSGTAAAQFICPDGEGCSGGSRLLTPVTSSVVGGKYGKMVITIPQGMQNLDANTFRPYTVAACYCPSYDNSGGNDECDQTAEYTQSIGVIHYYTTDLCAADDAECSIPYIGVAAGHLFKMRISCPTDACAYADNNRFKLQLAAWADPSDTSETPSWSSTHICKTGTMSSLVNTLPNSTAAGSLSGGSRQDFKEFGSATEPLGFAAGETPYERLHFHAVKYFDVCYCDSSCSSESDYFKVGMLRLLPFRLASAATDTADRPFLQYVNEPASVALYKPEDYQDALGFVDGGIIKILDDSTLPPLASSECATRPYDNALLDGLTASNAASEYKGTTNSHDRLMFNSGDLSKLVTVKKPGIVALCYCGMIVDNACSDDTYWVVAGRLTIRGPDSDQNWIYSTFIVFRWGLADGDTIRIVEPDAKCTDNNNSPVLAVTTNEWNCPDVTTAGCTALTSSDDIPLTINAHDRVDCDAKNQCTGNAYVTAATVMADGTTRLTFASSPKLDTGDWIVLTGSGYACNAQCKPPSLSSLWGMFDSSPEQLSALTGTLPYGDSSANDQSLSDYYEVAHQVTKISDTIFSIPLGWTDTTPTFTVTQGNWKRTNRAHTREELKGLAERSQMKVCWAPSGLSGKYLYEVGRLSVIEPAVMQGVGLHVTTGSAGGVRAPIMVKVPQMFDIQYSDVAMNDIAEMPDEDELHEANQLACGKIFRELWSDDAEFGFPLPEGCYYRNIKPDGSTITSREITVVFAKRSGLRPGQNYQLVVVGSTSTGVNYKDDDCCGSKSCGSTSDPDDLRSCDYVHLFIHEDIDNHPYSALEMGRAQLSSQQGLPSAGTATPSFGMRGFNLVGGTNGYIDAGSMESIDFDIKGGDNLLTGPIKAGYHVRVILWPLTQWKIGASCNAVCLEVPPGEDNKLCGEIQSCTGEAVVPGFQNNKVKIQLPADMPDLVGDEIRRFSVIGISIPSGGFFPGRLGAEVTDQNDEYPYYIESVGDFVWKSPDAGRTIARLVDNGMDGNTKPYKADQGQRDLCSAAAGGHPAHTSRGCDWCLCEDDDDAAEAGGRLSRPIGPMLIINAPSLCPENGVIYAGSSVFLRITVDNPSTPLSAFDEANTWTIDLEAAGDGHGSGVIKQAVTEAFRGDGELGTSPAEFWMKRLGTAPAVVWRAFPFREHRRRCCDVVGEVVRQQGGRLRGGGKRSRGVSVRSLARCPSYILNRLVGSAERRIFFEFFFATEQDVTIGGQVEVVLPPDFTIPTPCEVADLDPRIYAIGPAVPTHRIVGIADGCHSFVADTSRSAATVGVSARLVAGRRYAFGLKIRNPLGYNTTHQNSWFVYTRDFGGRRMDGSFGSVPLNEGEPTEGQSWGMYQSSLSAEAFNVTVTDLRPYALTFRYARVTVAPIKVPTTVTAAVRITAPQGFLWRNIDSSGFAIHPANHSSGRVVLGYNISAAWPGGVPSVAYGNQLLFPSAVYSDAHTYGFEADVEVPERNPVAGYNEWRIEVGWNGTTSESRPFVGVFSSPPVRSLSDAYVGYTYNAVGKENVLTFRIRLESHLFGPGGIVVEMPLGFSSVPYCTPLGVNNGPSPFPSDVHCAYMPLISPFPAISIIGSRTNGIPPGLYEWRLVTSNPDEKTELVTDDSTECGWNLCFTFYALRDVLDFTTEADYRLSTKGFPITAKMVEARVPFLSDQERLDTGRDDRPGRMNNIIFAFRLSSDTIVPGGDGSPMIFTLRGPEGFLFAEDCLGTVKVAEAEVFGGSARWPPEYAIWPSTAAVVQCVGMDSQAAISILPGLERNELYVIRVGVVRNPEATPLVNEWTIAFNEETSEPFEGFELSTGKMATIVPVSTARTPVGFDTEPRVNPLSIKFIPHQTVDPLNSRATGASFVVEAPTGFQLAHESGTCKAHVIELPYYDDRGEYNSGFQWSENDFLCLVPDLAALDTLVLRLGSTLKMVSEREYLIVIEVYNPTSVTPAGEMPGQWKLQTYLAESISPTLALDENIVEGFVINPVLNTWEYVNEDEQGHNQVNGNSIVRNLHLTMQFPDRLFDGDTVEVRAPEGFPLEDPQRTGVCWDFAFVEQTTVTDTIGVLPNSMVNCSHGLLTIHIREPFPFPRDFDLTISVTTSNPSTTPFVTDNWWRVTHFAAGSPASIQSTHAVEGWPIIPQLRNATVTLVGHLMRATATSSVRVSFISVSRADAVLVEAVEPVGFDFSAAAVYRSAPTAAPRNSLSGVAQQERLVVTDQTGYSIRFRSDIASGEMFSCIITDLRLGELGGPTTWHLLTSFLEITRDEKMGLESFRLPGLLAVESKEILSEFAQKPLEHPIRSQWGVRTDSRAAAVFPIFVTQSVPAGGVIRVTSGEYTVEGGLDVTHVDGGPVNTTVVYYEGNRLIARVDSDQGLPATTEYRLSVTCLTPSTAAAGLGSWRLETWGPEGADPDVNADGLSALPLNTDDGLTSGFKLVYPLGLEVLAARSPPNAIIDVSVLLSPGNARNTSGRQLPPQDASSPACSKDSHRSLFVVIRPVELTIVAPPTFVFRDDCLVSGGTSRAVVTGCTALAETSTDAVAGRPTARLTFRDAISEPTYGLILKVMTPAQTPVTTVQWFVEGKLLSDERIGWGESSTQFEVVQMKSVSVTYARLLNIVSQTAFTFRSVLKVAAGGRLKVVYPPGFEFSCTTFQKISLPFYSIENVADICQVDDTTDPGKPYFVITLTETLFPGDYAFVIDVSMPEQQPAHTGFDMILLDAVDGNVIDAATSVLGPSFGDASDGDTQQDAASIVVQTVPRPDCLRWYPSTVRADSKLGVEVRFEFLQQVIPDSDGQMPIGSILIVLPPWWVCCGRAVDEARSGSGFVHAVEHSTDVLNLQNFPVDTTRDKWTDFTEKDRLLVHASPTDSILKMEYWFRFPVYVPEQAPPNNIWFVALCGRSGGCSSIRDSGVMVTLPIGGFDIGDVHPNTKSRIIAFASSRSVPSFVVFTLVVIIHVYY</sequence>
<gene>
    <name evidence="2" type="primary">PRMT10_3</name>
    <name evidence="2" type="ORF">FOZ60_011529</name>
</gene>
<dbReference type="Proteomes" id="UP000541610">
    <property type="component" value="Unassembled WGS sequence"/>
</dbReference>
<evidence type="ECO:0000313" key="2">
    <source>
        <dbReference type="EMBL" id="KAF4681819.1"/>
    </source>
</evidence>
<feature type="chain" id="PRO_5029851403" evidence="1">
    <location>
        <begin position="22"/>
        <end position="3210"/>
    </location>
</feature>
<keyword evidence="1" id="KW-0732">Signal</keyword>
<evidence type="ECO:0000313" key="3">
    <source>
        <dbReference type="Proteomes" id="UP000541610"/>
    </source>
</evidence>
<proteinExistence type="predicted"/>
<dbReference type="OrthoDB" id="420271at2759"/>
<evidence type="ECO:0000256" key="1">
    <source>
        <dbReference type="SAM" id="SignalP"/>
    </source>
</evidence>
<name>A0A7J6NDD5_PEROL</name>
<dbReference type="GO" id="GO:0032259">
    <property type="term" value="P:methylation"/>
    <property type="evidence" value="ECO:0007669"/>
    <property type="project" value="UniProtKB-KW"/>
</dbReference>
<dbReference type="GO" id="GO:0008168">
    <property type="term" value="F:methyltransferase activity"/>
    <property type="evidence" value="ECO:0007669"/>
    <property type="project" value="UniProtKB-KW"/>
</dbReference>
<reference evidence="2 3" key="1">
    <citation type="submission" date="2020-04" db="EMBL/GenBank/DDBJ databases">
        <title>Perkinsus olseni comparative genomics.</title>
        <authorList>
            <person name="Bogema D.R."/>
        </authorList>
    </citation>
    <scope>NUCLEOTIDE SEQUENCE [LARGE SCALE GENOMIC DNA]</scope>
    <source>
        <strain evidence="2">00978-12</strain>
    </source>
</reference>